<evidence type="ECO:0000256" key="9">
    <source>
        <dbReference type="ARBA" id="ARBA00023098"/>
    </source>
</evidence>
<evidence type="ECO:0000256" key="12">
    <source>
        <dbReference type="ARBA" id="ARBA00051687"/>
    </source>
</evidence>
<comment type="caution">
    <text evidence="15">The sequence shown here is derived from an EMBL/GenBank/DDBJ whole genome shotgun (WGS) entry which is preliminary data.</text>
</comment>
<dbReference type="Proteomes" id="UP000646548">
    <property type="component" value="Unassembled WGS sequence"/>
</dbReference>
<dbReference type="FunFam" id="3.10.120.10:FF:000010">
    <property type="entry name" value="Delta-6 fatty acyl desaturase"/>
    <property type="match status" value="1"/>
</dbReference>
<evidence type="ECO:0000259" key="14">
    <source>
        <dbReference type="PROSITE" id="PS50255"/>
    </source>
</evidence>
<comment type="subcellular location">
    <subcellularLocation>
        <location evidence="1">Membrane</location>
        <topology evidence="1">Multi-pass membrane protein</topology>
    </subcellularLocation>
</comment>
<evidence type="ECO:0000313" key="16">
    <source>
        <dbReference type="Proteomes" id="UP000646548"/>
    </source>
</evidence>
<dbReference type="PROSITE" id="PS50255">
    <property type="entry name" value="CYTOCHROME_B5_2"/>
    <property type="match status" value="1"/>
</dbReference>
<dbReference type="AlphaFoldDB" id="A0A834FR82"/>
<gene>
    <name evidence="15" type="ORF">FQA47_005909</name>
</gene>
<keyword evidence="4" id="KW-0444">Lipid biosynthesis</keyword>
<evidence type="ECO:0000256" key="6">
    <source>
        <dbReference type="ARBA" id="ARBA00022832"/>
    </source>
</evidence>
<keyword evidence="6" id="KW-0276">Fatty acid metabolism</keyword>
<reference evidence="15" key="1">
    <citation type="journal article" name="BMC Genomics">
        <title>Long-read sequencing and de novo genome assembly of marine medaka (Oryzias melastigma).</title>
        <authorList>
            <person name="Liang P."/>
            <person name="Saqib H.S.A."/>
            <person name="Ni X."/>
            <person name="Shen Y."/>
        </authorList>
    </citation>
    <scope>NUCLEOTIDE SEQUENCE</scope>
    <source>
        <strain evidence="15">Bigg-433</strain>
    </source>
</reference>
<evidence type="ECO:0000256" key="5">
    <source>
        <dbReference type="ARBA" id="ARBA00022692"/>
    </source>
</evidence>
<evidence type="ECO:0000256" key="7">
    <source>
        <dbReference type="ARBA" id="ARBA00022989"/>
    </source>
</evidence>
<dbReference type="SMART" id="SM01117">
    <property type="entry name" value="Cyt-b5"/>
    <property type="match status" value="1"/>
</dbReference>
<keyword evidence="9" id="KW-0443">Lipid metabolism</keyword>
<evidence type="ECO:0000256" key="10">
    <source>
        <dbReference type="ARBA" id="ARBA00023136"/>
    </source>
</evidence>
<accession>A0A834FR82</accession>
<dbReference type="InterPro" id="IPR001199">
    <property type="entry name" value="Cyt_B5-like_heme/steroid-bd"/>
</dbReference>
<dbReference type="PRINTS" id="PR00363">
    <property type="entry name" value="CYTOCHROMEB5"/>
</dbReference>
<evidence type="ECO:0000256" key="13">
    <source>
        <dbReference type="ARBA" id="ARBA00066776"/>
    </source>
</evidence>
<dbReference type="GO" id="GO:0016020">
    <property type="term" value="C:membrane"/>
    <property type="evidence" value="ECO:0007669"/>
    <property type="project" value="UniProtKB-SubCell"/>
</dbReference>
<evidence type="ECO:0000256" key="3">
    <source>
        <dbReference type="ARBA" id="ARBA00009295"/>
    </source>
</evidence>
<evidence type="ECO:0000313" key="15">
    <source>
        <dbReference type="EMBL" id="KAF6738931.1"/>
    </source>
</evidence>
<keyword evidence="5" id="KW-0812">Transmembrane</keyword>
<dbReference type="Gene3D" id="3.10.120.10">
    <property type="entry name" value="Cytochrome b5-like heme/steroid binding domain"/>
    <property type="match status" value="1"/>
</dbReference>
<protein>
    <recommendedName>
        <fullName evidence="13">acyl-CoA (8-3)-desaturase</fullName>
        <ecNumber evidence="13">1.14.19.44</ecNumber>
    </recommendedName>
</protein>
<dbReference type="SUPFAM" id="SSF55856">
    <property type="entry name" value="Cytochrome b5-like heme/steroid binding domain"/>
    <property type="match status" value="1"/>
</dbReference>
<dbReference type="PANTHER" id="PTHR19353:SF12">
    <property type="entry name" value="ACYL-COA 6-DESATURASE"/>
    <property type="match status" value="1"/>
</dbReference>
<proteinExistence type="inferred from homology"/>
<keyword evidence="11" id="KW-0275">Fatty acid biosynthesis</keyword>
<dbReference type="EC" id="1.14.19.44" evidence="13"/>
<keyword evidence="7" id="KW-1133">Transmembrane helix</keyword>
<evidence type="ECO:0000256" key="4">
    <source>
        <dbReference type="ARBA" id="ARBA00022516"/>
    </source>
</evidence>
<dbReference type="InterPro" id="IPR036400">
    <property type="entry name" value="Cyt_B5-like_heme/steroid_sf"/>
</dbReference>
<keyword evidence="8" id="KW-0560">Oxidoreductase</keyword>
<evidence type="ECO:0000256" key="11">
    <source>
        <dbReference type="ARBA" id="ARBA00023160"/>
    </source>
</evidence>
<dbReference type="EMBL" id="WKFB01000018">
    <property type="protein sequence ID" value="KAF6738931.1"/>
    <property type="molecule type" value="Genomic_DNA"/>
</dbReference>
<dbReference type="Pfam" id="PF00173">
    <property type="entry name" value="Cyt-b5"/>
    <property type="match status" value="1"/>
</dbReference>
<comment type="catalytic activity">
    <reaction evidence="12">
        <text>(8Z,11Z,14Z,17Z)-eicosatetraenoyl-CoA + 2 Fe(II)-[cytochrome b5] + O2 + 2 H(+) = (5Z,8Z,11Z,14Z,17Z)-eicosapentaenoyl-CoA + 2 Fe(III)-[cytochrome b5] + 2 H2O</text>
        <dbReference type="Rhea" id="RHEA:46420"/>
        <dbReference type="Rhea" id="RHEA-COMP:10438"/>
        <dbReference type="Rhea" id="RHEA-COMP:10439"/>
        <dbReference type="ChEBI" id="CHEBI:15377"/>
        <dbReference type="ChEBI" id="CHEBI:15378"/>
        <dbReference type="ChEBI" id="CHEBI:15379"/>
        <dbReference type="ChEBI" id="CHEBI:29033"/>
        <dbReference type="ChEBI" id="CHEBI:29034"/>
        <dbReference type="ChEBI" id="CHEBI:73862"/>
        <dbReference type="ChEBI" id="CHEBI:74265"/>
        <dbReference type="EC" id="1.14.19.44"/>
    </reaction>
    <physiologicalReaction direction="left-to-right" evidence="12">
        <dbReference type="Rhea" id="RHEA:46421"/>
    </physiologicalReaction>
</comment>
<evidence type="ECO:0000256" key="2">
    <source>
        <dbReference type="ARBA" id="ARBA00005105"/>
    </source>
</evidence>
<organism evidence="15 16">
    <name type="scientific">Oryzias melastigma</name>
    <name type="common">Marine medaka</name>
    <dbReference type="NCBI Taxonomy" id="30732"/>
    <lineage>
        <taxon>Eukaryota</taxon>
        <taxon>Metazoa</taxon>
        <taxon>Chordata</taxon>
        <taxon>Craniata</taxon>
        <taxon>Vertebrata</taxon>
        <taxon>Euteleostomi</taxon>
        <taxon>Actinopterygii</taxon>
        <taxon>Neopterygii</taxon>
        <taxon>Teleostei</taxon>
        <taxon>Neoteleostei</taxon>
        <taxon>Acanthomorphata</taxon>
        <taxon>Ovalentaria</taxon>
        <taxon>Atherinomorphae</taxon>
        <taxon>Beloniformes</taxon>
        <taxon>Adrianichthyidae</taxon>
        <taxon>Oryziinae</taxon>
        <taxon>Oryzias</taxon>
    </lineage>
</organism>
<evidence type="ECO:0000256" key="1">
    <source>
        <dbReference type="ARBA" id="ARBA00004141"/>
    </source>
</evidence>
<dbReference type="PANTHER" id="PTHR19353">
    <property type="entry name" value="FATTY ACID DESATURASE 2"/>
    <property type="match status" value="1"/>
</dbReference>
<name>A0A834FR82_ORYME</name>
<dbReference type="InterPro" id="IPR012171">
    <property type="entry name" value="Fatty_acid_desaturase"/>
</dbReference>
<keyword evidence="10" id="KW-0472">Membrane</keyword>
<feature type="domain" description="Cytochrome b5 heme-binding" evidence="14">
    <location>
        <begin position="19"/>
        <end position="96"/>
    </location>
</feature>
<evidence type="ECO:0000256" key="8">
    <source>
        <dbReference type="ARBA" id="ARBA00023002"/>
    </source>
</evidence>
<dbReference type="GO" id="GO:0062076">
    <property type="term" value="F:acyl-CoA (8-3)-desaturase activity"/>
    <property type="evidence" value="ECO:0007669"/>
    <property type="project" value="UniProtKB-EC"/>
</dbReference>
<dbReference type="GO" id="GO:0006633">
    <property type="term" value="P:fatty acid biosynthetic process"/>
    <property type="evidence" value="ECO:0007669"/>
    <property type="project" value="UniProtKB-KW"/>
</dbReference>
<comment type="similarity">
    <text evidence="3">Belongs to the fatty acid desaturase type 1 family.</text>
</comment>
<comment type="pathway">
    <text evidence="2">Lipid metabolism; polyunsaturated fatty acid biosynthesis.</text>
</comment>
<sequence>MGGGGQLSGSVEPSSGRDSGVFTWEEVQKHCTRTDQWLVINRKVYNITQWVKRHPGGSRVISHYAGEDATEAFTAFHPDLKFVQKFLKPLLIGELAPTEPSQDRNKNASIIQDFENLRVQAEKKGLFKTNPLFFGLHLGHILLLEALRVAPRLVMRNWLDDDIFVLNNFGNCSVAGWMVAARLWTPFCL</sequence>